<evidence type="ECO:0000313" key="9">
    <source>
        <dbReference type="Proteomes" id="UP000231960"/>
    </source>
</evidence>
<evidence type="ECO:0000256" key="7">
    <source>
        <dbReference type="SAM" id="Phobius"/>
    </source>
</evidence>
<keyword evidence="3" id="KW-1003">Cell membrane</keyword>
<dbReference type="Proteomes" id="UP000231960">
    <property type="component" value="Unassembled WGS sequence"/>
</dbReference>
<dbReference type="PANTHER" id="PTHR34584">
    <property type="entry name" value="NA(+)/H(+) ANTIPORTER SUBUNIT E1"/>
    <property type="match status" value="1"/>
</dbReference>
<dbReference type="EMBL" id="NIPO01000001">
    <property type="protein sequence ID" value="PJR04156.1"/>
    <property type="molecule type" value="Genomic_DNA"/>
</dbReference>
<dbReference type="GO" id="GO:0005886">
    <property type="term" value="C:plasma membrane"/>
    <property type="evidence" value="ECO:0007669"/>
    <property type="project" value="UniProtKB-SubCell"/>
</dbReference>
<evidence type="ECO:0000256" key="6">
    <source>
        <dbReference type="ARBA" id="ARBA00023136"/>
    </source>
</evidence>
<comment type="caution">
    <text evidence="8">The sequence shown here is derived from an EMBL/GenBank/DDBJ whole genome shotgun (WGS) entry which is preliminary data.</text>
</comment>
<dbReference type="OrthoDB" id="9800498at2"/>
<keyword evidence="5 7" id="KW-1133">Transmembrane helix</keyword>
<keyword evidence="4 7" id="KW-0812">Transmembrane</keyword>
<evidence type="ECO:0000256" key="1">
    <source>
        <dbReference type="ARBA" id="ARBA00004651"/>
    </source>
</evidence>
<dbReference type="GO" id="GO:0008324">
    <property type="term" value="F:monoatomic cation transmembrane transporter activity"/>
    <property type="evidence" value="ECO:0007669"/>
    <property type="project" value="InterPro"/>
</dbReference>
<comment type="subcellular location">
    <subcellularLocation>
        <location evidence="1">Cell membrane</location>
        <topology evidence="1">Multi-pass membrane protein</topology>
    </subcellularLocation>
</comment>
<evidence type="ECO:0000256" key="3">
    <source>
        <dbReference type="ARBA" id="ARBA00022475"/>
    </source>
</evidence>
<dbReference type="AlphaFoldDB" id="A0A2M9R5M2"/>
<dbReference type="PANTHER" id="PTHR34584:SF1">
    <property type="entry name" value="NA(+)_H(+) ANTIPORTER SUBUNIT E1"/>
    <property type="match status" value="1"/>
</dbReference>
<dbReference type="PIRSF" id="PIRSF019239">
    <property type="entry name" value="MrpE"/>
    <property type="match status" value="1"/>
</dbReference>
<keyword evidence="9" id="KW-1185">Reference proteome</keyword>
<dbReference type="InterPro" id="IPR002758">
    <property type="entry name" value="Cation_antiport_E"/>
</dbReference>
<gene>
    <name evidence="8" type="ORF">CDL10_06195</name>
</gene>
<reference evidence="8 9" key="1">
    <citation type="submission" date="2017-06" db="EMBL/GenBank/DDBJ databases">
        <title>Description of Avrilella dinanensis gen. nov. sp. nov.</title>
        <authorList>
            <person name="Leyer C."/>
            <person name="Sassi M."/>
            <person name="Minet J."/>
            <person name="Kayal S."/>
            <person name="Cattoir V."/>
        </authorList>
    </citation>
    <scope>NUCLEOTIDE SEQUENCE [LARGE SCALE GENOMIC DNA]</scope>
    <source>
        <strain evidence="8 9">UR159</strain>
    </source>
</reference>
<evidence type="ECO:0000256" key="5">
    <source>
        <dbReference type="ARBA" id="ARBA00022989"/>
    </source>
</evidence>
<feature type="transmembrane region" description="Helical" evidence="7">
    <location>
        <begin position="51"/>
        <end position="67"/>
    </location>
</feature>
<evidence type="ECO:0000256" key="4">
    <source>
        <dbReference type="ARBA" id="ARBA00022692"/>
    </source>
</evidence>
<organism evidence="8 9">
    <name type="scientific">Avrilella dinanensis</name>
    <dbReference type="NCBI Taxonomy" id="2008672"/>
    <lineage>
        <taxon>Bacteria</taxon>
        <taxon>Pseudomonadati</taxon>
        <taxon>Bacteroidota</taxon>
        <taxon>Flavobacteriia</taxon>
        <taxon>Flavobacteriales</taxon>
        <taxon>Flavobacteriaceae</taxon>
        <taxon>Avrilella</taxon>
    </lineage>
</organism>
<evidence type="ECO:0000313" key="8">
    <source>
        <dbReference type="EMBL" id="PJR04156.1"/>
    </source>
</evidence>
<accession>A0A2M9R5M2</accession>
<name>A0A2M9R5M2_9FLAO</name>
<dbReference type="Pfam" id="PF01899">
    <property type="entry name" value="MNHE"/>
    <property type="match status" value="1"/>
</dbReference>
<comment type="similarity">
    <text evidence="2">Belongs to the CPA3 antiporters (TC 2.A.63) subunit E family.</text>
</comment>
<sequence>MTQNFLLNIMLTFVWVALTGELNYANFSFGFVLGFYILWLVNRKSTSGTEYFYKVPNIIIFILYFLYDMLKANIEVSIDVMTPNYNMKPGIIKYETDAKTDFEITMLCNMISLTPGTLVIHISDDKKFIYIHVMYIRDKQKFIDNFKRRTENKLLEILR</sequence>
<dbReference type="RefSeq" id="WP_100677719.1">
    <property type="nucleotide sequence ID" value="NZ_NIPO01000001.1"/>
</dbReference>
<evidence type="ECO:0000256" key="2">
    <source>
        <dbReference type="ARBA" id="ARBA00006228"/>
    </source>
</evidence>
<keyword evidence="6 7" id="KW-0472">Membrane</keyword>
<feature type="transmembrane region" description="Helical" evidence="7">
    <location>
        <begin position="12"/>
        <end position="39"/>
    </location>
</feature>
<protein>
    <submittedName>
        <fullName evidence="8">Na+/H+ antiporter subunit E</fullName>
    </submittedName>
</protein>
<proteinExistence type="inferred from homology"/>